<reference evidence="1 2" key="1">
    <citation type="journal article" date="2011" name="Microbiology">
        <title>The Pseudomonas aeruginosa generalized transducing phage phiPA3 is a new member of the phiKZ-like group of 'jumbo' phages, and infects model laboratory strains and clinical isolates from cystic fibrosis patients.</title>
        <authorList>
            <person name="Monson R."/>
            <person name="Foulds I."/>
            <person name="Foweraker J."/>
            <person name="Welch M."/>
            <person name="Salmond G.P."/>
        </authorList>
    </citation>
    <scope>NUCLEOTIDE SEQUENCE [LARGE SCALE GENOMIC DNA]</scope>
</reference>
<dbReference type="Proteomes" id="UP000008388">
    <property type="component" value="Segment"/>
</dbReference>
<accession>F8SJZ4</accession>
<evidence type="ECO:0000313" key="2">
    <source>
        <dbReference type="Proteomes" id="UP000008388"/>
    </source>
</evidence>
<organism evidence="1 2">
    <name type="scientific">Pseudomonas phage PhiPA3</name>
    <name type="common">Pseudomonas aeruginosa phage PhiPA3</name>
    <dbReference type="NCBI Taxonomy" id="998086"/>
    <lineage>
        <taxon>Viruses</taxon>
        <taxon>Duplodnaviria</taxon>
        <taxon>Heunggongvirae</taxon>
        <taxon>Uroviricota</taxon>
        <taxon>Caudoviricetes</taxon>
        <taxon>Chimalliviridae</taxon>
        <taxon>Miltoncavirus</taxon>
        <taxon>Miltoncavirus PhiPA3</taxon>
    </lineage>
</organism>
<evidence type="ECO:0000313" key="1">
    <source>
        <dbReference type="EMBL" id="AEH03544.1"/>
    </source>
</evidence>
<dbReference type="RefSeq" id="YP_009217200.1">
    <property type="nucleotide sequence ID" value="NC_028999.1"/>
</dbReference>
<dbReference type="EMBL" id="HQ630627">
    <property type="protein sequence ID" value="AEH03544.1"/>
    <property type="molecule type" value="Genomic_DNA"/>
</dbReference>
<keyword evidence="2" id="KW-1185">Reference proteome</keyword>
<protein>
    <submittedName>
        <fullName evidence="1">Uncharacterized protein 120</fullName>
    </submittedName>
</protein>
<organismHost>
    <name type="scientific">Pseudomonas aeruginosa</name>
    <dbReference type="NCBI Taxonomy" id="287"/>
</organismHost>
<dbReference type="OrthoDB" id="40622at10239"/>
<sequence length="70" mass="8221">MIDKEAVFKTEEEILMKGDLVMCREYGLSPNGNPLNGVWVIRNRKTGQYIDHDRYSNDLKERHDFHPNVS</sequence>
<dbReference type="GeneID" id="26643649"/>
<name>F8SJZ4_BPPA3</name>
<proteinExistence type="predicted"/>
<gene>
    <name evidence="1" type="primary">120</name>
</gene>
<dbReference type="KEGG" id="vg:26643649"/>